<keyword evidence="5 7" id="KW-0732">Signal</keyword>
<organism evidence="8 9">
    <name type="scientific">Reinekea marinisedimentorum</name>
    <dbReference type="NCBI Taxonomy" id="230495"/>
    <lineage>
        <taxon>Bacteria</taxon>
        <taxon>Pseudomonadati</taxon>
        <taxon>Pseudomonadota</taxon>
        <taxon>Gammaproteobacteria</taxon>
        <taxon>Oceanospirillales</taxon>
        <taxon>Saccharospirillaceae</taxon>
        <taxon>Reinekea</taxon>
    </lineage>
</organism>
<name>A0A4R3I695_9GAMM</name>
<feature type="chain" id="PRO_5020304730" evidence="7">
    <location>
        <begin position="23"/>
        <end position="311"/>
    </location>
</feature>
<dbReference type="Gene3D" id="3.40.50.1980">
    <property type="entry name" value="Nitrogenase molybdenum iron protein domain"/>
    <property type="match status" value="2"/>
</dbReference>
<dbReference type="CDD" id="cd01137">
    <property type="entry name" value="PsaA"/>
    <property type="match status" value="1"/>
</dbReference>
<dbReference type="GO" id="GO:0030001">
    <property type="term" value="P:metal ion transport"/>
    <property type="evidence" value="ECO:0007669"/>
    <property type="project" value="InterPro"/>
</dbReference>
<sequence>MLEIISRVFLLVFALTAGAANADNTEKKIELVASFTVLADIAEEIGGEYVEVSSIVGINSDTHVYRARPADARKVVHADILVMNGLGFEGWLERLVQSSGFQGQKIVVTDGLTVIHHDEDESEEGDHFELGGHNHDDDPHAWHSLDNGIAYATAIADGLKKAVPEHQAYFQQRLASFTEQAEQLDVELKQMISSLPENNRRVITSHDAFSYLGEAYGLEFISPQNVSTESEASARDVAMLIRQIREQNIAAVFLENISDDRLMKQIAQETGATIGGTLYSGALSDENGPAPTYLDMMRHNVTTLVQALSQD</sequence>
<evidence type="ECO:0000256" key="1">
    <source>
        <dbReference type="ARBA" id="ARBA00004196"/>
    </source>
</evidence>
<dbReference type="PANTHER" id="PTHR42953:SF1">
    <property type="entry name" value="METAL-BINDING PROTEIN HI_0362-RELATED"/>
    <property type="match status" value="1"/>
</dbReference>
<reference evidence="8 9" key="1">
    <citation type="submission" date="2019-03" db="EMBL/GenBank/DDBJ databases">
        <title>Genomic Encyclopedia of Archaeal and Bacterial Type Strains, Phase II (KMG-II): from individual species to whole genera.</title>
        <authorList>
            <person name="Goeker M."/>
        </authorList>
    </citation>
    <scope>NUCLEOTIDE SEQUENCE [LARGE SCALE GENOMIC DNA]</scope>
    <source>
        <strain evidence="8 9">DSM 15388</strain>
    </source>
</reference>
<keyword evidence="9" id="KW-1185">Reference proteome</keyword>
<dbReference type="Proteomes" id="UP000295793">
    <property type="component" value="Unassembled WGS sequence"/>
</dbReference>
<keyword evidence="4" id="KW-0479">Metal-binding</keyword>
<protein>
    <submittedName>
        <fullName evidence="8">Zinc/manganese transport system substrate-binding protein</fullName>
    </submittedName>
</protein>
<evidence type="ECO:0000313" key="8">
    <source>
        <dbReference type="EMBL" id="TCS41594.1"/>
    </source>
</evidence>
<evidence type="ECO:0000256" key="7">
    <source>
        <dbReference type="SAM" id="SignalP"/>
    </source>
</evidence>
<dbReference type="GO" id="GO:0046872">
    <property type="term" value="F:metal ion binding"/>
    <property type="evidence" value="ECO:0007669"/>
    <property type="project" value="UniProtKB-KW"/>
</dbReference>
<evidence type="ECO:0000256" key="4">
    <source>
        <dbReference type="ARBA" id="ARBA00022723"/>
    </source>
</evidence>
<dbReference type="InterPro" id="IPR006128">
    <property type="entry name" value="Lipoprotein_PsaA-like"/>
</dbReference>
<keyword evidence="3 6" id="KW-0813">Transport</keyword>
<dbReference type="GO" id="GO:0030313">
    <property type="term" value="C:cell envelope"/>
    <property type="evidence" value="ECO:0007669"/>
    <property type="project" value="UniProtKB-SubCell"/>
</dbReference>
<dbReference type="PANTHER" id="PTHR42953">
    <property type="entry name" value="HIGH-AFFINITY ZINC UPTAKE SYSTEM PROTEIN ZNUA-RELATED"/>
    <property type="match status" value="1"/>
</dbReference>
<dbReference type="EMBL" id="SLZR01000005">
    <property type="protein sequence ID" value="TCS41594.1"/>
    <property type="molecule type" value="Genomic_DNA"/>
</dbReference>
<dbReference type="InterPro" id="IPR006127">
    <property type="entry name" value="ZnuA-like"/>
</dbReference>
<dbReference type="PRINTS" id="PR00690">
    <property type="entry name" value="ADHESNFAMILY"/>
</dbReference>
<comment type="subcellular location">
    <subcellularLocation>
        <location evidence="1">Cell envelope</location>
    </subcellularLocation>
</comment>
<dbReference type="AlphaFoldDB" id="A0A4R3I695"/>
<gene>
    <name evidence="8" type="ORF">BCF53_10519</name>
</gene>
<evidence type="ECO:0000313" key="9">
    <source>
        <dbReference type="Proteomes" id="UP000295793"/>
    </source>
</evidence>
<dbReference type="RefSeq" id="WP_207902672.1">
    <property type="nucleotide sequence ID" value="NZ_SLZR01000005.1"/>
</dbReference>
<evidence type="ECO:0000256" key="3">
    <source>
        <dbReference type="ARBA" id="ARBA00022448"/>
    </source>
</evidence>
<dbReference type="InterPro" id="IPR050492">
    <property type="entry name" value="Bact_metal-bind_prot9"/>
</dbReference>
<evidence type="ECO:0000256" key="6">
    <source>
        <dbReference type="RuleBase" id="RU003512"/>
    </source>
</evidence>
<dbReference type="InterPro" id="IPR006129">
    <property type="entry name" value="AdhesinB"/>
</dbReference>
<accession>A0A4R3I695</accession>
<feature type="signal peptide" evidence="7">
    <location>
        <begin position="1"/>
        <end position="22"/>
    </location>
</feature>
<evidence type="ECO:0000256" key="5">
    <source>
        <dbReference type="ARBA" id="ARBA00022729"/>
    </source>
</evidence>
<comment type="caution">
    <text evidence="8">The sequence shown here is derived from an EMBL/GenBank/DDBJ whole genome shotgun (WGS) entry which is preliminary data.</text>
</comment>
<evidence type="ECO:0000256" key="2">
    <source>
        <dbReference type="ARBA" id="ARBA00011028"/>
    </source>
</evidence>
<dbReference type="GO" id="GO:0007155">
    <property type="term" value="P:cell adhesion"/>
    <property type="evidence" value="ECO:0007669"/>
    <property type="project" value="InterPro"/>
</dbReference>
<comment type="similarity">
    <text evidence="2 6">Belongs to the bacterial solute-binding protein 9 family.</text>
</comment>
<dbReference type="SUPFAM" id="SSF53807">
    <property type="entry name" value="Helical backbone' metal receptor"/>
    <property type="match status" value="1"/>
</dbReference>
<dbReference type="Pfam" id="PF01297">
    <property type="entry name" value="ZnuA"/>
    <property type="match status" value="1"/>
</dbReference>
<proteinExistence type="inferred from homology"/>
<dbReference type="PRINTS" id="PR00691">
    <property type="entry name" value="ADHESINB"/>
</dbReference>